<dbReference type="Proteomes" id="UP000234681">
    <property type="component" value="Chromosome 1"/>
</dbReference>
<dbReference type="AlphaFoldDB" id="A6J9K2"/>
<evidence type="ECO:0000313" key="3">
    <source>
        <dbReference type="Proteomes" id="UP000234681"/>
    </source>
</evidence>
<organism evidence="2 3">
    <name type="scientific">Rattus norvegicus</name>
    <name type="common">Rat</name>
    <dbReference type="NCBI Taxonomy" id="10116"/>
    <lineage>
        <taxon>Eukaryota</taxon>
        <taxon>Metazoa</taxon>
        <taxon>Chordata</taxon>
        <taxon>Craniata</taxon>
        <taxon>Vertebrata</taxon>
        <taxon>Euteleostomi</taxon>
        <taxon>Mammalia</taxon>
        <taxon>Eutheria</taxon>
        <taxon>Euarchontoglires</taxon>
        <taxon>Glires</taxon>
        <taxon>Rodentia</taxon>
        <taxon>Myomorpha</taxon>
        <taxon>Muroidea</taxon>
        <taxon>Muridae</taxon>
        <taxon>Murinae</taxon>
        <taxon>Rattus</taxon>
    </lineage>
</organism>
<proteinExistence type="predicted"/>
<sequence length="24" mass="2727">MHEHTHSGFIPSSSKWETTQASIK</sequence>
<evidence type="ECO:0000256" key="1">
    <source>
        <dbReference type="SAM" id="MobiDB-lite"/>
    </source>
</evidence>
<feature type="non-terminal residue" evidence="2">
    <location>
        <position position="24"/>
    </location>
</feature>
<protein>
    <submittedName>
        <fullName evidence="2">RCG54014</fullName>
    </submittedName>
</protein>
<reference evidence="2 3" key="1">
    <citation type="submission" date="2005-09" db="EMBL/GenBank/DDBJ databases">
        <authorList>
            <person name="Mural R.J."/>
            <person name="Li P.W."/>
            <person name="Adams M.D."/>
            <person name="Amanatides P.G."/>
            <person name="Baden-Tillson H."/>
            <person name="Barnstead M."/>
            <person name="Chin S.H."/>
            <person name="Dew I."/>
            <person name="Evans C.A."/>
            <person name="Ferriera S."/>
            <person name="Flanigan M."/>
            <person name="Fosler C."/>
            <person name="Glodek A."/>
            <person name="Gu Z."/>
            <person name="Holt R.A."/>
            <person name="Jennings D."/>
            <person name="Kraft C.L."/>
            <person name="Lu F."/>
            <person name="Nguyen T."/>
            <person name="Nusskern D.R."/>
            <person name="Pfannkoch C.M."/>
            <person name="Sitter C."/>
            <person name="Sutton G.G."/>
            <person name="Venter J.C."/>
            <person name="Wang Z."/>
            <person name="Woodage T."/>
            <person name="Zheng X.H."/>
            <person name="Zhong F."/>
        </authorList>
    </citation>
    <scope>NUCLEOTIDE SEQUENCE [LARGE SCALE GENOMIC DNA]</scope>
    <source>
        <strain>BN</strain>
        <strain evidence="3">Sprague-Dawley</strain>
    </source>
</reference>
<evidence type="ECO:0000313" key="2">
    <source>
        <dbReference type="EMBL" id="EDM07882.1"/>
    </source>
</evidence>
<gene>
    <name evidence="2" type="ORF">rCG_54014</name>
</gene>
<feature type="compositionally biased region" description="Polar residues" evidence="1">
    <location>
        <begin position="10"/>
        <end position="24"/>
    </location>
</feature>
<name>A6J9K2_RAT</name>
<accession>A6J9K2</accession>
<feature type="region of interest" description="Disordered" evidence="1">
    <location>
        <begin position="1"/>
        <end position="24"/>
    </location>
</feature>
<dbReference type="EMBL" id="CH473979">
    <property type="protein sequence ID" value="EDM07882.1"/>
    <property type="molecule type" value="Genomic_DNA"/>
</dbReference>